<dbReference type="InterPro" id="IPR000257">
    <property type="entry name" value="Uroporphyrinogen_deCOase"/>
</dbReference>
<dbReference type="AlphaFoldDB" id="A0A261EZL9"/>
<dbReference type="PANTHER" id="PTHR47099:SF1">
    <property type="entry name" value="METHYLCOBAMIDE:COM METHYLTRANSFERASE MTBA"/>
    <property type="match status" value="1"/>
</dbReference>
<evidence type="ECO:0000259" key="1">
    <source>
        <dbReference type="Pfam" id="PF01208"/>
    </source>
</evidence>
<feature type="domain" description="Uroporphyrinogen decarboxylase (URO-D)" evidence="1">
    <location>
        <begin position="40"/>
        <end position="351"/>
    </location>
</feature>
<dbReference type="RefSeq" id="WP_094660296.1">
    <property type="nucleotide sequence ID" value="NZ_MWWR01000004.1"/>
</dbReference>
<dbReference type="Gene3D" id="3.20.20.210">
    <property type="match status" value="1"/>
</dbReference>
<dbReference type="PANTHER" id="PTHR47099">
    <property type="entry name" value="METHYLCOBAMIDE:COM METHYLTRANSFERASE MTBA"/>
    <property type="match status" value="1"/>
</dbReference>
<dbReference type="GO" id="GO:0004853">
    <property type="term" value="F:uroporphyrinogen decarboxylase activity"/>
    <property type="evidence" value="ECO:0007669"/>
    <property type="project" value="InterPro"/>
</dbReference>
<organism evidence="2 3">
    <name type="scientific">Pseudoscardovia radai</name>
    <dbReference type="NCBI Taxonomy" id="987066"/>
    <lineage>
        <taxon>Bacteria</taxon>
        <taxon>Bacillati</taxon>
        <taxon>Actinomycetota</taxon>
        <taxon>Actinomycetes</taxon>
        <taxon>Bifidobacteriales</taxon>
        <taxon>Bifidobacteriaceae</taxon>
        <taxon>Pseudoscardovia</taxon>
    </lineage>
</organism>
<proteinExistence type="predicted"/>
<name>A0A261EZL9_9BIFI</name>
<protein>
    <submittedName>
        <fullName evidence="2">Uroporphyrinogen decarboxylase</fullName>
    </submittedName>
</protein>
<dbReference type="SUPFAM" id="SSF51726">
    <property type="entry name" value="UROD/MetE-like"/>
    <property type="match status" value="1"/>
</dbReference>
<dbReference type="InterPro" id="IPR038071">
    <property type="entry name" value="UROD/MetE-like_sf"/>
</dbReference>
<comment type="caution">
    <text evidence="2">The sequence shown here is derived from an EMBL/GenBank/DDBJ whole genome shotgun (WGS) entry which is preliminary data.</text>
</comment>
<dbReference type="Proteomes" id="UP000216725">
    <property type="component" value="Unassembled WGS sequence"/>
</dbReference>
<dbReference type="OrthoDB" id="7375127at2"/>
<dbReference type="InterPro" id="IPR052024">
    <property type="entry name" value="Methanogen_methyltrans"/>
</dbReference>
<evidence type="ECO:0000313" key="3">
    <source>
        <dbReference type="Proteomes" id="UP000216725"/>
    </source>
</evidence>
<evidence type="ECO:0000313" key="2">
    <source>
        <dbReference type="EMBL" id="OZG52285.1"/>
    </source>
</evidence>
<reference evidence="2 3" key="1">
    <citation type="journal article" date="2017" name="BMC Genomics">
        <title>Comparative genomic and phylogenomic analyses of the Bifidobacteriaceae family.</title>
        <authorList>
            <person name="Lugli G.A."/>
            <person name="Milani C."/>
            <person name="Turroni F."/>
            <person name="Duranti S."/>
            <person name="Mancabelli L."/>
            <person name="Mangifesta M."/>
            <person name="Ferrario C."/>
            <person name="Modesto M."/>
            <person name="Mattarelli P."/>
            <person name="Jiri K."/>
            <person name="van Sinderen D."/>
            <person name="Ventura M."/>
        </authorList>
    </citation>
    <scope>NUCLEOTIDE SEQUENCE [LARGE SCALE GENOMIC DNA]</scope>
    <source>
        <strain evidence="2 3">DSM 24742</strain>
    </source>
</reference>
<keyword evidence="3" id="KW-1185">Reference proteome</keyword>
<sequence length="354" mass="38789">MGIDRKAAFRAIASGKTAEESPAPYLVSAWQHLIGHEYGADDFAQATIDFVKKWDWEWVKVNPRAIYYSEAWGATYDHNDYQNGYVIPRTVSTVIKSAADVESIERLDPSANPVLREQIDAARLIRAGLDGRAVIDTVFSPLSVLLQFADLPLYPGDPYARPTIELGELFEERPEQTEKALKAIAETLADYAATLVRDPKDGGAGLDGIFYAVTGTASENYFDDDAYARFAAPYDRIVIDAIRNANPDAVILLHTCRQESHPERFAHVGADILHWDQFLEGNPDINAPLGPVPVGGASYTLFAPDGDAAKAAEELRKTIELRRGKPFLLAPSCTVPTPASDASLRALSEARATR</sequence>
<gene>
    <name evidence="2" type="ORF">PSRA_0474</name>
</gene>
<accession>A0A261EZL9</accession>
<dbReference type="EMBL" id="MWWR01000004">
    <property type="protein sequence ID" value="OZG52285.1"/>
    <property type="molecule type" value="Genomic_DNA"/>
</dbReference>
<dbReference type="GO" id="GO:0006779">
    <property type="term" value="P:porphyrin-containing compound biosynthetic process"/>
    <property type="evidence" value="ECO:0007669"/>
    <property type="project" value="InterPro"/>
</dbReference>
<dbReference type="Pfam" id="PF01208">
    <property type="entry name" value="URO-D"/>
    <property type="match status" value="1"/>
</dbReference>